<evidence type="ECO:0000313" key="2">
    <source>
        <dbReference type="EMBL" id="OCK84428.1"/>
    </source>
</evidence>
<evidence type="ECO:0000313" key="3">
    <source>
        <dbReference type="Proteomes" id="UP000250266"/>
    </source>
</evidence>
<organism evidence="2 3">
    <name type="scientific">Lepidopterella palustris CBS 459.81</name>
    <dbReference type="NCBI Taxonomy" id="1314670"/>
    <lineage>
        <taxon>Eukaryota</taxon>
        <taxon>Fungi</taxon>
        <taxon>Dikarya</taxon>
        <taxon>Ascomycota</taxon>
        <taxon>Pezizomycotina</taxon>
        <taxon>Dothideomycetes</taxon>
        <taxon>Pleosporomycetidae</taxon>
        <taxon>Mytilinidiales</taxon>
        <taxon>Argynnaceae</taxon>
        <taxon>Lepidopterella</taxon>
    </lineage>
</organism>
<proteinExistence type="predicted"/>
<feature type="chain" id="PRO_5034457338" description="Secreted protein" evidence="1">
    <location>
        <begin position="23"/>
        <end position="78"/>
    </location>
</feature>
<feature type="signal peptide" evidence="1">
    <location>
        <begin position="1"/>
        <end position="22"/>
    </location>
</feature>
<dbReference type="Proteomes" id="UP000250266">
    <property type="component" value="Unassembled WGS sequence"/>
</dbReference>
<dbReference type="EMBL" id="KV744837">
    <property type="protein sequence ID" value="OCK84428.1"/>
    <property type="molecule type" value="Genomic_DNA"/>
</dbReference>
<evidence type="ECO:0000256" key="1">
    <source>
        <dbReference type="SAM" id="SignalP"/>
    </source>
</evidence>
<reference evidence="2 3" key="1">
    <citation type="journal article" date="2016" name="Nat. Commun.">
        <title>Ectomycorrhizal ecology is imprinted in the genome of the dominant symbiotic fungus Cenococcum geophilum.</title>
        <authorList>
            <consortium name="DOE Joint Genome Institute"/>
            <person name="Peter M."/>
            <person name="Kohler A."/>
            <person name="Ohm R.A."/>
            <person name="Kuo A."/>
            <person name="Krutzmann J."/>
            <person name="Morin E."/>
            <person name="Arend M."/>
            <person name="Barry K.W."/>
            <person name="Binder M."/>
            <person name="Choi C."/>
            <person name="Clum A."/>
            <person name="Copeland A."/>
            <person name="Grisel N."/>
            <person name="Haridas S."/>
            <person name="Kipfer T."/>
            <person name="LaButti K."/>
            <person name="Lindquist E."/>
            <person name="Lipzen A."/>
            <person name="Maire R."/>
            <person name="Meier B."/>
            <person name="Mihaltcheva S."/>
            <person name="Molinier V."/>
            <person name="Murat C."/>
            <person name="Poggeler S."/>
            <person name="Quandt C.A."/>
            <person name="Sperisen C."/>
            <person name="Tritt A."/>
            <person name="Tisserant E."/>
            <person name="Crous P.W."/>
            <person name="Henrissat B."/>
            <person name="Nehls U."/>
            <person name="Egli S."/>
            <person name="Spatafora J.W."/>
            <person name="Grigoriev I.V."/>
            <person name="Martin F.M."/>
        </authorList>
    </citation>
    <scope>NUCLEOTIDE SEQUENCE [LARGE SCALE GENOMIC DNA]</scope>
    <source>
        <strain evidence="2 3">CBS 459.81</strain>
    </source>
</reference>
<gene>
    <name evidence="2" type="ORF">K432DRAFT_121643</name>
</gene>
<keyword evidence="3" id="KW-1185">Reference proteome</keyword>
<dbReference type="AlphaFoldDB" id="A0A8E2EII1"/>
<sequence>MQEGLSTSVFAALIHLLGQILGRTIEESSSRSLHRKSVLFPDTAQLKTQPKALSTHTCSSAIHLSLACTSLRLNFFLS</sequence>
<accession>A0A8E2EII1</accession>
<evidence type="ECO:0008006" key="4">
    <source>
        <dbReference type="Google" id="ProtNLM"/>
    </source>
</evidence>
<name>A0A8E2EII1_9PEZI</name>
<protein>
    <recommendedName>
        <fullName evidence="4">Secreted protein</fullName>
    </recommendedName>
</protein>
<keyword evidence="1" id="KW-0732">Signal</keyword>